<comment type="subcellular location">
    <subcellularLocation>
        <location evidence="1">Nucleus</location>
    </subcellularLocation>
</comment>
<dbReference type="InterPro" id="IPR021740">
    <property type="entry name" value="Velvet"/>
</dbReference>
<keyword evidence="4" id="KW-0804">Transcription</keyword>
<dbReference type="AlphaFoldDB" id="A0A6H0XYH8"/>
<evidence type="ECO:0000313" key="8">
    <source>
        <dbReference type="EMBL" id="QIW99469.1"/>
    </source>
</evidence>
<keyword evidence="5" id="KW-0539">Nucleus</keyword>
<evidence type="ECO:0000313" key="9">
    <source>
        <dbReference type="Proteomes" id="UP000503462"/>
    </source>
</evidence>
<dbReference type="InterPro" id="IPR037525">
    <property type="entry name" value="Velvet_dom"/>
</dbReference>
<feature type="domain" description="Velvet" evidence="7">
    <location>
        <begin position="42"/>
        <end position="214"/>
    </location>
</feature>
<dbReference type="OrthoDB" id="5599552at2759"/>
<feature type="region of interest" description="Disordered" evidence="6">
    <location>
        <begin position="1"/>
        <end position="78"/>
    </location>
</feature>
<name>A0A6H0XYH8_9PEZI</name>
<proteinExistence type="predicted"/>
<keyword evidence="9" id="KW-1185">Reference proteome</keyword>
<feature type="compositionally biased region" description="Polar residues" evidence="6">
    <location>
        <begin position="52"/>
        <end position="62"/>
    </location>
</feature>
<gene>
    <name evidence="8" type="ORF">AMS68_004987</name>
</gene>
<evidence type="ECO:0000256" key="5">
    <source>
        <dbReference type="ARBA" id="ARBA00023242"/>
    </source>
</evidence>
<sequence length="327" mass="37035">MAYPGDGHFRPHASNVSQYGGPDHLWQTPSLPTRQHPQQQSPALARGAVTLSVRQQPSQALATSDGKEKTRKPIDPPPIVRIHVDDRADPNRFFLFSPHLFVMASLIPEGADTATSRTQKGIIGETCSAIHRLKDLDNKEGGYFVFGDISVRKPGKYRLHFALFNNESASAYTMITDVTSNVFSVLSSKDFQGMDESTIISRSFNEQGVRLRMRKEPRSRQVAAYQPELETNSPNPHHHVHNDYQQLAHQQYATHGIYQDERGMKRQREDDNDNRITPAQLPRTAYYPHPYQTPTTHQYSQAGIPVQNYPVQHMLSQNTHQPPIILL</sequence>
<dbReference type="PANTHER" id="PTHR33572">
    <property type="entry name" value="SPORE DEVELOPMENT REGULATOR VOSA"/>
    <property type="match status" value="1"/>
</dbReference>
<dbReference type="PANTHER" id="PTHR33572:SF18">
    <property type="entry name" value="SPORE DEVELOPMENT REGULATOR VOSA"/>
    <property type="match status" value="1"/>
</dbReference>
<keyword evidence="2" id="KW-0749">Sporulation</keyword>
<feature type="compositionally biased region" description="Basic and acidic residues" evidence="6">
    <location>
        <begin position="65"/>
        <end position="74"/>
    </location>
</feature>
<dbReference type="Gene3D" id="2.60.40.3960">
    <property type="entry name" value="Velvet domain"/>
    <property type="match status" value="1"/>
</dbReference>
<feature type="compositionally biased region" description="Polar residues" evidence="6">
    <location>
        <begin position="27"/>
        <end position="42"/>
    </location>
</feature>
<reference evidence="8 9" key="1">
    <citation type="journal article" date="2016" name="Sci. Rep.">
        <title>Peltaster fructicola genome reveals evolution from an invasive phytopathogen to an ectophytic parasite.</title>
        <authorList>
            <person name="Xu C."/>
            <person name="Chen H."/>
            <person name="Gleason M.L."/>
            <person name="Xu J.R."/>
            <person name="Liu H."/>
            <person name="Zhang R."/>
            <person name="Sun G."/>
        </authorList>
    </citation>
    <scope>NUCLEOTIDE SEQUENCE [LARGE SCALE GENOMIC DNA]</scope>
    <source>
        <strain evidence="8 9">LNHT1506</strain>
    </source>
</reference>
<dbReference type="GO" id="GO:0030435">
    <property type="term" value="P:sporulation resulting in formation of a cellular spore"/>
    <property type="evidence" value="ECO:0007669"/>
    <property type="project" value="UniProtKB-KW"/>
</dbReference>
<protein>
    <recommendedName>
        <fullName evidence="7">Velvet domain-containing protein</fullName>
    </recommendedName>
</protein>
<evidence type="ECO:0000256" key="6">
    <source>
        <dbReference type="SAM" id="MobiDB-lite"/>
    </source>
</evidence>
<dbReference type="PROSITE" id="PS51821">
    <property type="entry name" value="VELVET"/>
    <property type="match status" value="1"/>
</dbReference>
<dbReference type="GO" id="GO:0005634">
    <property type="term" value="C:nucleus"/>
    <property type="evidence" value="ECO:0007669"/>
    <property type="project" value="UniProtKB-SubCell"/>
</dbReference>
<evidence type="ECO:0000256" key="3">
    <source>
        <dbReference type="ARBA" id="ARBA00023015"/>
    </source>
</evidence>
<dbReference type="EMBL" id="CP051141">
    <property type="protein sequence ID" value="QIW99469.1"/>
    <property type="molecule type" value="Genomic_DNA"/>
</dbReference>
<evidence type="ECO:0000259" key="7">
    <source>
        <dbReference type="PROSITE" id="PS51821"/>
    </source>
</evidence>
<accession>A0A6H0XYH8</accession>
<dbReference type="InterPro" id="IPR038491">
    <property type="entry name" value="Velvet_dom_sf"/>
</dbReference>
<organism evidence="8 9">
    <name type="scientific">Peltaster fructicola</name>
    <dbReference type="NCBI Taxonomy" id="286661"/>
    <lineage>
        <taxon>Eukaryota</taxon>
        <taxon>Fungi</taxon>
        <taxon>Dikarya</taxon>
        <taxon>Ascomycota</taxon>
        <taxon>Pezizomycotina</taxon>
        <taxon>Dothideomycetes</taxon>
        <taxon>Dothideomycetes incertae sedis</taxon>
        <taxon>Peltaster</taxon>
    </lineage>
</organism>
<evidence type="ECO:0000256" key="4">
    <source>
        <dbReference type="ARBA" id="ARBA00023163"/>
    </source>
</evidence>
<keyword evidence="3" id="KW-0805">Transcription regulation</keyword>
<evidence type="ECO:0000256" key="2">
    <source>
        <dbReference type="ARBA" id="ARBA00022969"/>
    </source>
</evidence>
<dbReference type="Proteomes" id="UP000503462">
    <property type="component" value="Chromosome 3"/>
</dbReference>
<dbReference type="Pfam" id="PF11754">
    <property type="entry name" value="Velvet"/>
    <property type="match status" value="2"/>
</dbReference>
<evidence type="ECO:0000256" key="1">
    <source>
        <dbReference type="ARBA" id="ARBA00004123"/>
    </source>
</evidence>